<feature type="domain" description="Metallo-beta-lactamase" evidence="1">
    <location>
        <begin position="18"/>
        <end position="202"/>
    </location>
</feature>
<dbReference type="PANTHER" id="PTHR46018:SF4">
    <property type="entry name" value="METALLO-HYDROLASE YHFI-RELATED"/>
    <property type="match status" value="1"/>
</dbReference>
<dbReference type="Gene3D" id="3.60.15.10">
    <property type="entry name" value="Ribonuclease Z/Hydroxyacylglutathione hydrolase-like"/>
    <property type="match status" value="1"/>
</dbReference>
<proteinExistence type="predicted"/>
<evidence type="ECO:0000313" key="2">
    <source>
        <dbReference type="EMBL" id="HIU33646.1"/>
    </source>
</evidence>
<sequence>MLLTILGCSGPYPAPGGACSGYLLESNSGKTRLLIDCGSGVLSRLPDPASLSGAVLTHLHYDHMSDMLPMQYYLQFHPRTRPLPVIAPLEPREIRNLLDCAYYDLESQEDRELGEMTLRFLPAKHPVPGACVCVECDQSKFVFTGDTNETPALSLFADRADLLLMDAGLSEADWSAGKPHLSAMRCAKIAREAHARALILTHLNPQYDPAALLQEAQAEYPGAQLAVPGRKIPV</sequence>
<dbReference type="PANTHER" id="PTHR46018">
    <property type="entry name" value="ZINC PHOSPHODIESTERASE ELAC PROTEIN 1"/>
    <property type="match status" value="1"/>
</dbReference>
<gene>
    <name evidence="2" type="ORF">IAB02_03700</name>
</gene>
<dbReference type="AlphaFoldDB" id="A0A9D1IBK4"/>
<accession>A0A9D1IBK4</accession>
<dbReference type="SMART" id="SM00849">
    <property type="entry name" value="Lactamase_B"/>
    <property type="match status" value="1"/>
</dbReference>
<reference evidence="2" key="1">
    <citation type="submission" date="2020-10" db="EMBL/GenBank/DDBJ databases">
        <authorList>
            <person name="Gilroy R."/>
        </authorList>
    </citation>
    <scope>NUCLEOTIDE SEQUENCE</scope>
    <source>
        <strain evidence="2">ChiHcec3-11533</strain>
    </source>
</reference>
<dbReference type="InterPro" id="IPR001279">
    <property type="entry name" value="Metallo-B-lactamas"/>
</dbReference>
<dbReference type="Pfam" id="PF12706">
    <property type="entry name" value="Lactamase_B_2"/>
    <property type="match status" value="1"/>
</dbReference>
<dbReference type="EMBL" id="DVMU01000083">
    <property type="protein sequence ID" value="HIU33646.1"/>
    <property type="molecule type" value="Genomic_DNA"/>
</dbReference>
<dbReference type="InterPro" id="IPR036866">
    <property type="entry name" value="RibonucZ/Hydroxyglut_hydro"/>
</dbReference>
<dbReference type="GO" id="GO:0042781">
    <property type="term" value="F:3'-tRNA processing endoribonuclease activity"/>
    <property type="evidence" value="ECO:0007669"/>
    <property type="project" value="TreeGrafter"/>
</dbReference>
<evidence type="ECO:0000259" key="1">
    <source>
        <dbReference type="SMART" id="SM00849"/>
    </source>
</evidence>
<dbReference type="Proteomes" id="UP000824072">
    <property type="component" value="Unassembled WGS sequence"/>
</dbReference>
<name>A0A9D1IBK4_9FIRM</name>
<organism evidence="2 3">
    <name type="scientific">Candidatus Pullichristensenella excrementigallinarum</name>
    <dbReference type="NCBI Taxonomy" id="2840907"/>
    <lineage>
        <taxon>Bacteria</taxon>
        <taxon>Bacillati</taxon>
        <taxon>Bacillota</taxon>
        <taxon>Clostridia</taxon>
        <taxon>Candidatus Pullichristensenella</taxon>
    </lineage>
</organism>
<comment type="caution">
    <text evidence="2">The sequence shown here is derived from an EMBL/GenBank/DDBJ whole genome shotgun (WGS) entry which is preliminary data.</text>
</comment>
<dbReference type="CDD" id="cd07716">
    <property type="entry name" value="RNaseZ_short-form-like_MBL-fold"/>
    <property type="match status" value="1"/>
</dbReference>
<reference evidence="2" key="2">
    <citation type="journal article" date="2021" name="PeerJ">
        <title>Extensive microbial diversity within the chicken gut microbiome revealed by metagenomics and culture.</title>
        <authorList>
            <person name="Gilroy R."/>
            <person name="Ravi A."/>
            <person name="Getino M."/>
            <person name="Pursley I."/>
            <person name="Horton D.L."/>
            <person name="Alikhan N.F."/>
            <person name="Baker D."/>
            <person name="Gharbi K."/>
            <person name="Hall N."/>
            <person name="Watson M."/>
            <person name="Adriaenssens E.M."/>
            <person name="Foster-Nyarko E."/>
            <person name="Jarju S."/>
            <person name="Secka A."/>
            <person name="Antonio M."/>
            <person name="Oren A."/>
            <person name="Chaudhuri R.R."/>
            <person name="La Ragione R."/>
            <person name="Hildebrand F."/>
            <person name="Pallen M.J."/>
        </authorList>
    </citation>
    <scope>NUCLEOTIDE SEQUENCE</scope>
    <source>
        <strain evidence="2">ChiHcec3-11533</strain>
    </source>
</reference>
<evidence type="ECO:0000313" key="3">
    <source>
        <dbReference type="Proteomes" id="UP000824072"/>
    </source>
</evidence>
<protein>
    <submittedName>
        <fullName evidence="2">MBL fold metallo-hydrolase</fullName>
    </submittedName>
</protein>
<dbReference type="SUPFAM" id="SSF56281">
    <property type="entry name" value="Metallo-hydrolase/oxidoreductase"/>
    <property type="match status" value="1"/>
</dbReference>